<feature type="domain" description="WW" evidence="6">
    <location>
        <begin position="4"/>
        <end position="38"/>
    </location>
</feature>
<dbReference type="KEGG" id="dci:103504931"/>
<dbReference type="GO" id="GO:0003755">
    <property type="term" value="F:peptidyl-prolyl cis-trans isomerase activity"/>
    <property type="evidence" value="ECO:0007669"/>
    <property type="project" value="UniProtKB-UniRule"/>
</dbReference>
<reference evidence="9" key="1">
    <citation type="submission" date="2025-08" db="UniProtKB">
        <authorList>
            <consortium name="RefSeq"/>
        </authorList>
    </citation>
    <scope>IDENTIFICATION</scope>
</reference>
<dbReference type="GO" id="GO:0005829">
    <property type="term" value="C:cytosol"/>
    <property type="evidence" value="ECO:0007669"/>
    <property type="project" value="TreeGrafter"/>
</dbReference>
<evidence type="ECO:0000259" key="6">
    <source>
        <dbReference type="PROSITE" id="PS50020"/>
    </source>
</evidence>
<dbReference type="PaxDb" id="121845-A0A1S3CTH5"/>
<evidence type="ECO:0000256" key="5">
    <source>
        <dbReference type="RuleBase" id="RU363014"/>
    </source>
</evidence>
<dbReference type="Pfam" id="PF00397">
    <property type="entry name" value="WW"/>
    <property type="match status" value="1"/>
</dbReference>
<dbReference type="GO" id="GO:0005634">
    <property type="term" value="C:nucleus"/>
    <property type="evidence" value="ECO:0007669"/>
    <property type="project" value="TreeGrafter"/>
</dbReference>
<dbReference type="FunFam" id="3.10.50.40:FF:000010">
    <property type="entry name" value="Peptidyl-prolyl cis-trans isomerase Pin1"/>
    <property type="match status" value="1"/>
</dbReference>
<accession>A0A1S3CTH5</accession>
<dbReference type="SMART" id="SM00456">
    <property type="entry name" value="WW"/>
    <property type="match status" value="1"/>
</dbReference>
<dbReference type="SUPFAM" id="SSF54534">
    <property type="entry name" value="FKBP-like"/>
    <property type="match status" value="1"/>
</dbReference>
<dbReference type="PANTHER" id="PTHR10657:SF4">
    <property type="entry name" value="PEPTIDYL-PROLYL CIS-TRANS ISOMERASE-RELATED"/>
    <property type="match status" value="1"/>
</dbReference>
<dbReference type="GeneID" id="103504931"/>
<dbReference type="FunFam" id="2.20.70.10:FF:000085">
    <property type="entry name" value="Peptidyl-prolyl cis-trans isomerase"/>
    <property type="match status" value="1"/>
</dbReference>
<dbReference type="EC" id="5.2.1.8" evidence="5"/>
<dbReference type="GO" id="GO:0080090">
    <property type="term" value="P:regulation of primary metabolic process"/>
    <property type="evidence" value="ECO:0007669"/>
    <property type="project" value="UniProtKB-ARBA"/>
</dbReference>
<dbReference type="STRING" id="121845.A0A1S3CTH5"/>
<evidence type="ECO:0000259" key="7">
    <source>
        <dbReference type="PROSITE" id="PS50198"/>
    </source>
</evidence>
<comment type="catalytic activity">
    <reaction evidence="1 5">
        <text>[protein]-peptidylproline (omega=180) = [protein]-peptidylproline (omega=0)</text>
        <dbReference type="Rhea" id="RHEA:16237"/>
        <dbReference type="Rhea" id="RHEA-COMP:10747"/>
        <dbReference type="Rhea" id="RHEA-COMP:10748"/>
        <dbReference type="ChEBI" id="CHEBI:83833"/>
        <dbReference type="ChEBI" id="CHEBI:83834"/>
        <dbReference type="EC" id="5.2.1.8"/>
    </reaction>
</comment>
<dbReference type="PROSITE" id="PS01159">
    <property type="entry name" value="WW_DOMAIN_1"/>
    <property type="match status" value="1"/>
</dbReference>
<dbReference type="Pfam" id="PF00639">
    <property type="entry name" value="Rotamase"/>
    <property type="match status" value="1"/>
</dbReference>
<dbReference type="PROSITE" id="PS50198">
    <property type="entry name" value="PPIC_PPIASE_2"/>
    <property type="match status" value="1"/>
</dbReference>
<dbReference type="SUPFAM" id="SSF51045">
    <property type="entry name" value="WW domain"/>
    <property type="match status" value="1"/>
</dbReference>
<dbReference type="InterPro" id="IPR036020">
    <property type="entry name" value="WW_dom_sf"/>
</dbReference>
<feature type="domain" description="PpiC" evidence="7">
    <location>
        <begin position="46"/>
        <end position="157"/>
    </location>
</feature>
<name>A0A1S3CTH5_DIACI</name>
<dbReference type="GO" id="GO:0060255">
    <property type="term" value="P:regulation of macromolecule metabolic process"/>
    <property type="evidence" value="ECO:0007669"/>
    <property type="project" value="UniProtKB-ARBA"/>
</dbReference>
<evidence type="ECO:0000256" key="3">
    <source>
        <dbReference type="ARBA" id="ARBA00023235"/>
    </source>
</evidence>
<evidence type="ECO:0000256" key="4">
    <source>
        <dbReference type="PROSITE-ProRule" id="PRU00278"/>
    </source>
</evidence>
<dbReference type="AlphaFoldDB" id="A0A1S3CTH5"/>
<sequence length="157" mass="17625">MGDEELPAGWEKRMSRSSGHHYYLNIYTKESQWDRPTKPAEASGGPEQVQCSHLLVKHKESRKPYSWRDDNITRSKEEAIELVKSYREQINTGKASFGELASKFSDCSSAKRSGDLGPFGRGTMQKPFEDAAFSLKVGEMSEPVLTESGVHIILRTA</sequence>
<dbReference type="InterPro" id="IPR051370">
    <property type="entry name" value="PPIase_Pin1"/>
</dbReference>
<evidence type="ECO:0000313" key="9">
    <source>
        <dbReference type="RefSeq" id="XP_008467456.1"/>
    </source>
</evidence>
<evidence type="ECO:0000256" key="1">
    <source>
        <dbReference type="ARBA" id="ARBA00000971"/>
    </source>
</evidence>
<dbReference type="InterPro" id="IPR001202">
    <property type="entry name" value="WW_dom"/>
</dbReference>
<dbReference type="PANTHER" id="PTHR10657">
    <property type="entry name" value="PEPTIDYL-PROLYL CIS-TRANS ISOMERASE"/>
    <property type="match status" value="1"/>
</dbReference>
<dbReference type="Proteomes" id="UP000079169">
    <property type="component" value="Unplaced"/>
</dbReference>
<keyword evidence="2 4" id="KW-0697">Rotamase</keyword>
<dbReference type="Gene3D" id="3.10.50.40">
    <property type="match status" value="1"/>
</dbReference>
<dbReference type="CDD" id="cd00201">
    <property type="entry name" value="WW"/>
    <property type="match status" value="1"/>
</dbReference>
<proteinExistence type="predicted"/>
<gene>
    <name evidence="9" type="primary">LOC103504931</name>
</gene>
<dbReference type="OMA" id="DEVQCLH"/>
<organism evidence="8 9">
    <name type="scientific">Diaphorina citri</name>
    <name type="common">Asian citrus psyllid</name>
    <dbReference type="NCBI Taxonomy" id="121845"/>
    <lineage>
        <taxon>Eukaryota</taxon>
        <taxon>Metazoa</taxon>
        <taxon>Ecdysozoa</taxon>
        <taxon>Arthropoda</taxon>
        <taxon>Hexapoda</taxon>
        <taxon>Insecta</taxon>
        <taxon>Pterygota</taxon>
        <taxon>Neoptera</taxon>
        <taxon>Paraneoptera</taxon>
        <taxon>Hemiptera</taxon>
        <taxon>Sternorrhyncha</taxon>
        <taxon>Psylloidea</taxon>
        <taxon>Psyllidae</taxon>
        <taxon>Diaphorininae</taxon>
        <taxon>Diaphorina</taxon>
    </lineage>
</organism>
<dbReference type="Gene3D" id="2.20.70.10">
    <property type="match status" value="1"/>
</dbReference>
<dbReference type="InterPro" id="IPR046357">
    <property type="entry name" value="PPIase_dom_sf"/>
</dbReference>
<keyword evidence="3 4" id="KW-0413">Isomerase</keyword>
<evidence type="ECO:0000313" key="8">
    <source>
        <dbReference type="Proteomes" id="UP000079169"/>
    </source>
</evidence>
<protein>
    <recommendedName>
        <fullName evidence="5">Peptidyl-prolyl cis-trans isomerase</fullName>
        <ecNumber evidence="5">5.2.1.8</ecNumber>
    </recommendedName>
</protein>
<evidence type="ECO:0000256" key="2">
    <source>
        <dbReference type="ARBA" id="ARBA00023110"/>
    </source>
</evidence>
<dbReference type="RefSeq" id="XP_008467456.1">
    <property type="nucleotide sequence ID" value="XM_008469234.3"/>
</dbReference>
<keyword evidence="8" id="KW-1185">Reference proteome</keyword>
<dbReference type="OrthoDB" id="2530521at2759"/>
<dbReference type="InterPro" id="IPR000297">
    <property type="entry name" value="PPIase_PpiC"/>
</dbReference>
<dbReference type="PROSITE" id="PS50020">
    <property type="entry name" value="WW_DOMAIN_2"/>
    <property type="match status" value="1"/>
</dbReference>